<feature type="compositionally biased region" description="Low complexity" evidence="1">
    <location>
        <begin position="1"/>
        <end position="14"/>
    </location>
</feature>
<evidence type="ECO:0000256" key="1">
    <source>
        <dbReference type="SAM" id="MobiDB-lite"/>
    </source>
</evidence>
<reference evidence="2" key="1">
    <citation type="submission" date="2021-12" db="EMBL/GenBank/DDBJ databases">
        <authorList>
            <person name="Martin H S."/>
        </authorList>
    </citation>
    <scope>NUCLEOTIDE SEQUENCE</scope>
</reference>
<feature type="compositionally biased region" description="Polar residues" evidence="1">
    <location>
        <begin position="17"/>
        <end position="33"/>
    </location>
</feature>
<proteinExistence type="predicted"/>
<accession>A0A8J9VPF3</accession>
<organism evidence="2 3">
    <name type="scientific">Brenthis ino</name>
    <name type="common">lesser marbled fritillary</name>
    <dbReference type="NCBI Taxonomy" id="405034"/>
    <lineage>
        <taxon>Eukaryota</taxon>
        <taxon>Metazoa</taxon>
        <taxon>Ecdysozoa</taxon>
        <taxon>Arthropoda</taxon>
        <taxon>Hexapoda</taxon>
        <taxon>Insecta</taxon>
        <taxon>Pterygota</taxon>
        <taxon>Neoptera</taxon>
        <taxon>Endopterygota</taxon>
        <taxon>Lepidoptera</taxon>
        <taxon>Glossata</taxon>
        <taxon>Ditrysia</taxon>
        <taxon>Papilionoidea</taxon>
        <taxon>Nymphalidae</taxon>
        <taxon>Heliconiinae</taxon>
        <taxon>Argynnini</taxon>
        <taxon>Brenthis</taxon>
    </lineage>
</organism>
<protein>
    <submittedName>
        <fullName evidence="2">Uncharacterized protein</fullName>
    </submittedName>
</protein>
<dbReference type="EMBL" id="OV170229">
    <property type="protein sequence ID" value="CAH0730820.1"/>
    <property type="molecule type" value="Genomic_DNA"/>
</dbReference>
<evidence type="ECO:0000313" key="3">
    <source>
        <dbReference type="Proteomes" id="UP000838878"/>
    </source>
</evidence>
<sequence length="136" mass="14210">MCGRAELGGRAAARSSVGRTQPLGNTLNLSSRPLETDTVESKTNSIGGYASESAGTYRVDAGGWWALSACGRDGRESRSGACARAATLTTLERPASPLPSLPIAPSHTAHHHLLSPPRYMTGLAECSQNPLPLPEN</sequence>
<dbReference type="Proteomes" id="UP000838878">
    <property type="component" value="Chromosome 9"/>
</dbReference>
<gene>
    <name evidence="2" type="ORF">BINO364_LOCUS15755</name>
</gene>
<evidence type="ECO:0000313" key="2">
    <source>
        <dbReference type="EMBL" id="CAH0730820.1"/>
    </source>
</evidence>
<dbReference type="AlphaFoldDB" id="A0A8J9VPF3"/>
<feature type="region of interest" description="Disordered" evidence="1">
    <location>
        <begin position="1"/>
        <end position="52"/>
    </location>
</feature>
<feature type="non-terminal residue" evidence="2">
    <location>
        <position position="136"/>
    </location>
</feature>
<name>A0A8J9VPF3_9NEOP</name>
<keyword evidence="3" id="KW-1185">Reference proteome</keyword>